<gene>
    <name evidence="3" type="ORF">CXZ10_07005</name>
</gene>
<evidence type="ECO:0000256" key="1">
    <source>
        <dbReference type="SAM" id="SignalP"/>
    </source>
</evidence>
<proteinExistence type="predicted"/>
<dbReference type="InterPro" id="IPR012347">
    <property type="entry name" value="Ferritin-like"/>
</dbReference>
<dbReference type="Gene3D" id="1.20.1260.10">
    <property type="match status" value="1"/>
</dbReference>
<dbReference type="OrthoDB" id="9101320at2"/>
<organism evidence="3 4">
    <name type="scientific">Pleomorphomonas diazotrophica</name>
    <dbReference type="NCBI Taxonomy" id="1166257"/>
    <lineage>
        <taxon>Bacteria</taxon>
        <taxon>Pseudomonadati</taxon>
        <taxon>Pseudomonadota</taxon>
        <taxon>Alphaproteobacteria</taxon>
        <taxon>Hyphomicrobiales</taxon>
        <taxon>Pleomorphomonadaceae</taxon>
        <taxon>Pleomorphomonas</taxon>
    </lineage>
</organism>
<reference evidence="3 4" key="1">
    <citation type="submission" date="2017-12" db="EMBL/GenBank/DDBJ databases">
        <title>Anaerobic carbon monoxide metabolism by Pleomorphomonas carboxyditropha sp. nov., a new mesophilic hydrogenogenic carboxidotroph.</title>
        <authorList>
            <person name="Esquivel-Elizondo S."/>
            <person name="Krajmalnik-Brown R."/>
        </authorList>
    </citation>
    <scope>NUCLEOTIDE SEQUENCE [LARGE SCALE GENOMIC DNA]</scope>
    <source>
        <strain evidence="3 4">R5-392</strain>
    </source>
</reference>
<name>A0A1I4S5Z6_9HYPH</name>
<keyword evidence="4" id="KW-1185">Reference proteome</keyword>
<feature type="domain" description="DUF4142" evidence="2">
    <location>
        <begin position="41"/>
        <end position="180"/>
    </location>
</feature>
<dbReference type="Pfam" id="PF13628">
    <property type="entry name" value="DUF4142"/>
    <property type="match status" value="1"/>
</dbReference>
<comment type="caution">
    <text evidence="3">The sequence shown here is derived from an EMBL/GenBank/DDBJ whole genome shotgun (WGS) entry which is preliminary data.</text>
</comment>
<dbReference type="EMBL" id="PJNW01000003">
    <property type="protein sequence ID" value="PKR89921.1"/>
    <property type="molecule type" value="Genomic_DNA"/>
</dbReference>
<evidence type="ECO:0000313" key="4">
    <source>
        <dbReference type="Proteomes" id="UP000233491"/>
    </source>
</evidence>
<sequence>MKRTILNAALLAAALAVTPAFAQTATPAAPGDATATMPIDKATFLQMTLSSNEWEIQSSDLAKTKASREDILQFADMIIKDHTAAAAKLKQTLETKEGGPEALPPAALTPKHAGMLQQLGAVANGAEFDKLYIDMQVQAHQEAIALFQTYASSGDDKALVGFASETLPTLETHLAHAKKLMGSN</sequence>
<protein>
    <submittedName>
        <fullName evidence="3">DUF305 domain-containing protein</fullName>
    </submittedName>
</protein>
<dbReference type="AlphaFoldDB" id="A0A1I4S5Z6"/>
<dbReference type="PANTHER" id="PTHR38593">
    <property type="entry name" value="BLR2558 PROTEIN"/>
    <property type="match status" value="1"/>
</dbReference>
<dbReference type="Proteomes" id="UP000233491">
    <property type="component" value="Unassembled WGS sequence"/>
</dbReference>
<keyword evidence="1" id="KW-0732">Signal</keyword>
<evidence type="ECO:0000313" key="3">
    <source>
        <dbReference type="EMBL" id="PKR89921.1"/>
    </source>
</evidence>
<evidence type="ECO:0000259" key="2">
    <source>
        <dbReference type="Pfam" id="PF13628"/>
    </source>
</evidence>
<dbReference type="RefSeq" id="WP_101288433.1">
    <property type="nucleotide sequence ID" value="NZ_FOUQ01000003.1"/>
</dbReference>
<dbReference type="PANTHER" id="PTHR38593:SF1">
    <property type="entry name" value="BLR2558 PROTEIN"/>
    <property type="match status" value="1"/>
</dbReference>
<accession>A0A1I4S5Z6</accession>
<dbReference type="InterPro" id="IPR025419">
    <property type="entry name" value="DUF4142"/>
</dbReference>
<feature type="signal peptide" evidence="1">
    <location>
        <begin position="1"/>
        <end position="22"/>
    </location>
</feature>
<feature type="chain" id="PRO_5015065690" evidence="1">
    <location>
        <begin position="23"/>
        <end position="184"/>
    </location>
</feature>